<reference evidence="2" key="1">
    <citation type="submission" date="2023-08" db="EMBL/GenBank/DDBJ databases">
        <authorList>
            <person name="Alioto T."/>
            <person name="Alioto T."/>
            <person name="Gomez Garrido J."/>
        </authorList>
    </citation>
    <scope>NUCLEOTIDE SEQUENCE</scope>
</reference>
<dbReference type="Proteomes" id="UP001162480">
    <property type="component" value="Chromosome 12"/>
</dbReference>
<dbReference type="AlphaFoldDB" id="A0AA36BBQ9"/>
<keyword evidence="3" id="KW-1185">Reference proteome</keyword>
<gene>
    <name evidence="2" type="ORF">OCTVUL_1B001651</name>
</gene>
<accession>A0AA36BBQ9</accession>
<evidence type="ECO:0000256" key="1">
    <source>
        <dbReference type="SAM" id="MobiDB-lite"/>
    </source>
</evidence>
<proteinExistence type="predicted"/>
<organism evidence="2 3">
    <name type="scientific">Octopus vulgaris</name>
    <name type="common">Common octopus</name>
    <dbReference type="NCBI Taxonomy" id="6645"/>
    <lineage>
        <taxon>Eukaryota</taxon>
        <taxon>Metazoa</taxon>
        <taxon>Spiralia</taxon>
        <taxon>Lophotrochozoa</taxon>
        <taxon>Mollusca</taxon>
        <taxon>Cephalopoda</taxon>
        <taxon>Coleoidea</taxon>
        <taxon>Octopodiformes</taxon>
        <taxon>Octopoda</taxon>
        <taxon>Incirrata</taxon>
        <taxon>Octopodidae</taxon>
        <taxon>Octopus</taxon>
    </lineage>
</organism>
<sequence>MAPAMEAVTQRASANTKNLTPAPTTKEAITQKASVNNKETKTTVRRKEKRNIIIRLHNKNGGNAVFYLQYPL</sequence>
<protein>
    <submittedName>
        <fullName evidence="2">Uncharacterized protein</fullName>
    </submittedName>
</protein>
<dbReference type="EMBL" id="OX597825">
    <property type="protein sequence ID" value="CAI9731143.1"/>
    <property type="molecule type" value="Genomic_DNA"/>
</dbReference>
<evidence type="ECO:0000313" key="2">
    <source>
        <dbReference type="EMBL" id="CAI9731143.1"/>
    </source>
</evidence>
<evidence type="ECO:0000313" key="3">
    <source>
        <dbReference type="Proteomes" id="UP001162480"/>
    </source>
</evidence>
<feature type="region of interest" description="Disordered" evidence="1">
    <location>
        <begin position="1"/>
        <end position="44"/>
    </location>
</feature>
<feature type="compositionally biased region" description="Polar residues" evidence="1">
    <location>
        <begin position="10"/>
        <end position="35"/>
    </location>
</feature>
<name>A0AA36BBQ9_OCTVU</name>